<proteinExistence type="predicted"/>
<accession>A0A5E4GEB0</accession>
<gene>
    <name evidence="2" type="ORF">ALMOND_2B005589</name>
</gene>
<dbReference type="InParanoid" id="A0A5E4GEB0"/>
<organism evidence="2 3">
    <name type="scientific">Prunus dulcis</name>
    <name type="common">Almond</name>
    <name type="synonym">Amygdalus dulcis</name>
    <dbReference type="NCBI Taxonomy" id="3755"/>
    <lineage>
        <taxon>Eukaryota</taxon>
        <taxon>Viridiplantae</taxon>
        <taxon>Streptophyta</taxon>
        <taxon>Embryophyta</taxon>
        <taxon>Tracheophyta</taxon>
        <taxon>Spermatophyta</taxon>
        <taxon>Magnoliopsida</taxon>
        <taxon>eudicotyledons</taxon>
        <taxon>Gunneridae</taxon>
        <taxon>Pentapetalae</taxon>
        <taxon>rosids</taxon>
        <taxon>fabids</taxon>
        <taxon>Rosales</taxon>
        <taxon>Rosaceae</taxon>
        <taxon>Amygdaloideae</taxon>
        <taxon>Amygdaleae</taxon>
        <taxon>Prunus</taxon>
    </lineage>
</organism>
<dbReference type="Proteomes" id="UP000327085">
    <property type="component" value="Chromosome 3"/>
</dbReference>
<evidence type="ECO:0000313" key="2">
    <source>
        <dbReference type="EMBL" id="VVA38187.1"/>
    </source>
</evidence>
<protein>
    <submittedName>
        <fullName evidence="2">Uncharacterized protein</fullName>
    </submittedName>
</protein>
<sequence length="96" mass="10555">MTSSCPCQKSPLKAAPSTQTCRPLATCRFQVPSVLSVNPSQHLNRAPDWSVRTHQSPRRFHALRLSAGLLLSSSYLSSSHSSRVKRVSSRRVRPAG</sequence>
<feature type="region of interest" description="Disordered" evidence="1">
    <location>
        <begin position="75"/>
        <end position="96"/>
    </location>
</feature>
<dbReference type="EMBL" id="CABIKO010000613">
    <property type="protein sequence ID" value="VVA38187.1"/>
    <property type="molecule type" value="Genomic_DNA"/>
</dbReference>
<evidence type="ECO:0000313" key="3">
    <source>
        <dbReference type="Proteomes" id="UP000327085"/>
    </source>
</evidence>
<name>A0A5E4GEB0_PRUDU</name>
<dbReference type="Gramene" id="VVA38187">
    <property type="protein sequence ID" value="VVA38187"/>
    <property type="gene ID" value="Prudul26B005589"/>
</dbReference>
<evidence type="ECO:0000256" key="1">
    <source>
        <dbReference type="SAM" id="MobiDB-lite"/>
    </source>
</evidence>
<dbReference type="AlphaFoldDB" id="A0A5E4GEB0"/>
<feature type="compositionally biased region" description="Basic residues" evidence="1">
    <location>
        <begin position="82"/>
        <end position="96"/>
    </location>
</feature>
<reference evidence="3" key="1">
    <citation type="journal article" date="2020" name="Plant J.">
        <title>Transposons played a major role in the diversification between the closely related almond and peach genomes: results from the almond genome sequence.</title>
        <authorList>
            <person name="Alioto T."/>
            <person name="Alexiou K.G."/>
            <person name="Bardil A."/>
            <person name="Barteri F."/>
            <person name="Castanera R."/>
            <person name="Cruz F."/>
            <person name="Dhingra A."/>
            <person name="Duval H."/>
            <person name="Fernandez I Marti A."/>
            <person name="Frias L."/>
            <person name="Galan B."/>
            <person name="Garcia J.L."/>
            <person name="Howad W."/>
            <person name="Gomez-Garrido J."/>
            <person name="Gut M."/>
            <person name="Julca I."/>
            <person name="Morata J."/>
            <person name="Puigdomenech P."/>
            <person name="Ribeca P."/>
            <person name="Rubio Cabetas M.J."/>
            <person name="Vlasova A."/>
            <person name="Wirthensohn M."/>
            <person name="Garcia-Mas J."/>
            <person name="Gabaldon T."/>
            <person name="Casacuberta J.M."/>
            <person name="Arus P."/>
        </authorList>
    </citation>
    <scope>NUCLEOTIDE SEQUENCE [LARGE SCALE GENOMIC DNA]</scope>
    <source>
        <strain evidence="3">cv. Texas</strain>
    </source>
</reference>